<protein>
    <submittedName>
        <fullName evidence="1">Uncharacterized protein</fullName>
    </submittedName>
</protein>
<name>X1H733_9ZZZZ</name>
<gene>
    <name evidence="1" type="ORF">S03H2_39974</name>
</gene>
<dbReference type="EMBL" id="BARU01024748">
    <property type="protein sequence ID" value="GAH52885.1"/>
    <property type="molecule type" value="Genomic_DNA"/>
</dbReference>
<dbReference type="AlphaFoldDB" id="X1H733"/>
<accession>X1H733</accession>
<comment type="caution">
    <text evidence="1">The sequence shown here is derived from an EMBL/GenBank/DDBJ whole genome shotgun (WGS) entry which is preliminary data.</text>
</comment>
<organism evidence="1">
    <name type="scientific">marine sediment metagenome</name>
    <dbReference type="NCBI Taxonomy" id="412755"/>
    <lineage>
        <taxon>unclassified sequences</taxon>
        <taxon>metagenomes</taxon>
        <taxon>ecological metagenomes</taxon>
    </lineage>
</organism>
<evidence type="ECO:0000313" key="1">
    <source>
        <dbReference type="EMBL" id="GAH52885.1"/>
    </source>
</evidence>
<sequence length="126" mass="13912">VEAAPADLTDYVPILLYHKDNSGQGTLFRGGGLYVNCKFAANANERKKLLDKWVAKPVEEIEIRVIAESGKSLDVSSLLDAFLRAMPHPFTELAFHWSALSNQVCISTQAAPVHRSTLIRIAGSFW</sequence>
<reference evidence="1" key="1">
    <citation type="journal article" date="2014" name="Front. Microbiol.">
        <title>High frequency of phylogenetically diverse reductive dehalogenase-homologous genes in deep subseafloor sedimentary metagenomes.</title>
        <authorList>
            <person name="Kawai M."/>
            <person name="Futagami T."/>
            <person name="Toyoda A."/>
            <person name="Takaki Y."/>
            <person name="Nishi S."/>
            <person name="Hori S."/>
            <person name="Arai W."/>
            <person name="Tsubouchi T."/>
            <person name="Morono Y."/>
            <person name="Uchiyama I."/>
            <person name="Ito T."/>
            <person name="Fujiyama A."/>
            <person name="Inagaki F."/>
            <person name="Takami H."/>
        </authorList>
    </citation>
    <scope>NUCLEOTIDE SEQUENCE</scope>
    <source>
        <strain evidence="1">Expedition CK06-06</strain>
    </source>
</reference>
<feature type="non-terminal residue" evidence="1">
    <location>
        <position position="1"/>
    </location>
</feature>
<proteinExistence type="predicted"/>